<evidence type="ECO:0000256" key="3">
    <source>
        <dbReference type="ARBA" id="ARBA00022777"/>
    </source>
</evidence>
<feature type="domain" description="Alpha-type protein kinase" evidence="4">
    <location>
        <begin position="1"/>
        <end position="59"/>
    </location>
</feature>
<dbReference type="PROSITE" id="PS51158">
    <property type="entry name" value="ALPHA_KINASE"/>
    <property type="match status" value="1"/>
</dbReference>
<name>A0ABR3EIE8_9AGAR</name>
<proteinExistence type="predicted"/>
<dbReference type="EMBL" id="JBAHYK010004982">
    <property type="protein sequence ID" value="KAL0562628.1"/>
    <property type="molecule type" value="Genomic_DNA"/>
</dbReference>
<evidence type="ECO:0000313" key="6">
    <source>
        <dbReference type="Proteomes" id="UP001465976"/>
    </source>
</evidence>
<evidence type="ECO:0000259" key="4">
    <source>
        <dbReference type="PROSITE" id="PS51158"/>
    </source>
</evidence>
<keyword evidence="2" id="KW-0808">Transferase</keyword>
<reference evidence="5 6" key="1">
    <citation type="submission" date="2024-02" db="EMBL/GenBank/DDBJ databases">
        <title>A draft genome for the cacao thread blight pathogen Marasmius crinis-equi.</title>
        <authorList>
            <person name="Cohen S.P."/>
            <person name="Baruah I.K."/>
            <person name="Amoako-Attah I."/>
            <person name="Bukari Y."/>
            <person name="Meinhardt L.W."/>
            <person name="Bailey B.A."/>
        </authorList>
    </citation>
    <scope>NUCLEOTIDE SEQUENCE [LARGE SCALE GENOMIC DNA]</scope>
    <source>
        <strain evidence="5 6">GH-76</strain>
    </source>
</reference>
<sequence>MAFIADYQGDDKLLTDPQIITHPALSHTFVGGNNSDCYWEMEVWHECNHFCKHYLLPQKWGTIEKAPMLEMYEQERNITRPSTET</sequence>
<evidence type="ECO:0000313" key="5">
    <source>
        <dbReference type="EMBL" id="KAL0562628.1"/>
    </source>
</evidence>
<protein>
    <recommendedName>
        <fullName evidence="4">Alpha-type protein kinase domain-containing protein</fullName>
    </recommendedName>
</protein>
<keyword evidence="6" id="KW-1185">Reference proteome</keyword>
<keyword evidence="3" id="KW-0418">Kinase</keyword>
<comment type="caution">
    <text evidence="5">The sequence shown here is derived from an EMBL/GenBank/DDBJ whole genome shotgun (WGS) entry which is preliminary data.</text>
</comment>
<evidence type="ECO:0000256" key="1">
    <source>
        <dbReference type="ARBA" id="ARBA00022527"/>
    </source>
</evidence>
<dbReference type="InterPro" id="IPR004166">
    <property type="entry name" value="a-kinase_dom"/>
</dbReference>
<evidence type="ECO:0000256" key="2">
    <source>
        <dbReference type="ARBA" id="ARBA00022679"/>
    </source>
</evidence>
<organism evidence="5 6">
    <name type="scientific">Marasmius crinis-equi</name>
    <dbReference type="NCBI Taxonomy" id="585013"/>
    <lineage>
        <taxon>Eukaryota</taxon>
        <taxon>Fungi</taxon>
        <taxon>Dikarya</taxon>
        <taxon>Basidiomycota</taxon>
        <taxon>Agaricomycotina</taxon>
        <taxon>Agaricomycetes</taxon>
        <taxon>Agaricomycetidae</taxon>
        <taxon>Agaricales</taxon>
        <taxon>Marasmiineae</taxon>
        <taxon>Marasmiaceae</taxon>
        <taxon>Marasmius</taxon>
    </lineage>
</organism>
<dbReference type="Proteomes" id="UP001465976">
    <property type="component" value="Unassembled WGS sequence"/>
</dbReference>
<dbReference type="Gene3D" id="3.20.200.10">
    <property type="entry name" value="MHCK/EF2 kinase"/>
    <property type="match status" value="1"/>
</dbReference>
<feature type="non-terminal residue" evidence="5">
    <location>
        <position position="85"/>
    </location>
</feature>
<keyword evidence="1" id="KW-0723">Serine/threonine-protein kinase</keyword>
<gene>
    <name evidence="5" type="ORF">V5O48_019456</name>
</gene>
<accession>A0ABR3EIE8</accession>